<accession>A0A9D1PRV2</accession>
<reference evidence="2" key="1">
    <citation type="journal article" date="2021" name="PeerJ">
        <title>Extensive microbial diversity within the chicken gut microbiome revealed by metagenomics and culture.</title>
        <authorList>
            <person name="Gilroy R."/>
            <person name="Ravi A."/>
            <person name="Getino M."/>
            <person name="Pursley I."/>
            <person name="Horton D.L."/>
            <person name="Alikhan N.F."/>
            <person name="Baker D."/>
            <person name="Gharbi K."/>
            <person name="Hall N."/>
            <person name="Watson M."/>
            <person name="Adriaenssens E.M."/>
            <person name="Foster-Nyarko E."/>
            <person name="Jarju S."/>
            <person name="Secka A."/>
            <person name="Antonio M."/>
            <person name="Oren A."/>
            <person name="Chaudhuri R.R."/>
            <person name="La Ragione R."/>
            <person name="Hildebrand F."/>
            <person name="Pallen M.J."/>
        </authorList>
    </citation>
    <scope>NUCLEOTIDE SEQUENCE</scope>
    <source>
        <strain evidence="2">Gambia11-129</strain>
    </source>
</reference>
<feature type="transmembrane region" description="Helical" evidence="1">
    <location>
        <begin position="173"/>
        <end position="192"/>
    </location>
</feature>
<dbReference type="Proteomes" id="UP000823936">
    <property type="component" value="Unassembled WGS sequence"/>
</dbReference>
<sequence length="219" mass="22883">MEAVLVNTISVIAGSSIGLVFKKRISDSLKNIVTISAGLVTLILAIDMAAAEANVIIVLFSLIIGGLAGHKIRIEERILEIGKEKNGSLSGFLNSSLLFCSGAMSIVGSFNAALYSDNSLIYTKSVMDGFMAIVLASIYGRSVMLSALTVLVYQGLLTLFASLLQPLLGNEGVAAMTCTGGFLLIMIALNLLSLKDIKTGNFLPSLIIAPVLSIALASV</sequence>
<dbReference type="AlphaFoldDB" id="A0A9D1PRV2"/>
<evidence type="ECO:0000313" key="2">
    <source>
        <dbReference type="EMBL" id="HIV98418.1"/>
    </source>
</evidence>
<dbReference type="EMBL" id="DXHU01000006">
    <property type="protein sequence ID" value="HIV98418.1"/>
    <property type="molecule type" value="Genomic_DNA"/>
</dbReference>
<name>A0A9D1PRV2_9SPIO</name>
<dbReference type="PANTHER" id="PTHR36111">
    <property type="entry name" value="INNER MEMBRANE PROTEIN-RELATED"/>
    <property type="match status" value="1"/>
</dbReference>
<feature type="transmembrane region" description="Helical" evidence="1">
    <location>
        <begin position="92"/>
        <end position="115"/>
    </location>
</feature>
<protein>
    <submittedName>
        <fullName evidence="2">DUF554 domain-containing protein</fullName>
    </submittedName>
</protein>
<evidence type="ECO:0000313" key="3">
    <source>
        <dbReference type="Proteomes" id="UP000823936"/>
    </source>
</evidence>
<gene>
    <name evidence="2" type="ORF">IAB12_01395</name>
</gene>
<dbReference type="PANTHER" id="PTHR36111:SF2">
    <property type="entry name" value="INNER MEMBRANE PROTEIN"/>
    <property type="match status" value="1"/>
</dbReference>
<keyword evidence="1" id="KW-1133">Transmembrane helix</keyword>
<dbReference type="InterPro" id="IPR007563">
    <property type="entry name" value="DUF554"/>
</dbReference>
<feature type="transmembrane region" description="Helical" evidence="1">
    <location>
        <begin position="199"/>
        <end position="218"/>
    </location>
</feature>
<keyword evidence="1" id="KW-0472">Membrane</keyword>
<comment type="caution">
    <text evidence="2">The sequence shown here is derived from an EMBL/GenBank/DDBJ whole genome shotgun (WGS) entry which is preliminary data.</text>
</comment>
<organism evidence="2 3">
    <name type="scientific">Candidatus Ornithospirochaeta avicola</name>
    <dbReference type="NCBI Taxonomy" id="2840896"/>
    <lineage>
        <taxon>Bacteria</taxon>
        <taxon>Pseudomonadati</taxon>
        <taxon>Spirochaetota</taxon>
        <taxon>Spirochaetia</taxon>
        <taxon>Spirochaetales</taxon>
        <taxon>Spirochaetaceae</taxon>
        <taxon>Spirochaetaceae incertae sedis</taxon>
        <taxon>Candidatus Ornithospirochaeta</taxon>
    </lineage>
</organism>
<keyword evidence="1" id="KW-0812">Transmembrane</keyword>
<reference evidence="2" key="2">
    <citation type="submission" date="2021-04" db="EMBL/GenBank/DDBJ databases">
        <authorList>
            <person name="Gilroy R."/>
        </authorList>
    </citation>
    <scope>NUCLEOTIDE SEQUENCE</scope>
    <source>
        <strain evidence="2">Gambia11-129</strain>
    </source>
</reference>
<evidence type="ECO:0000256" key="1">
    <source>
        <dbReference type="SAM" id="Phobius"/>
    </source>
</evidence>
<dbReference type="Pfam" id="PF04474">
    <property type="entry name" value="DUF554"/>
    <property type="match status" value="1"/>
</dbReference>
<proteinExistence type="predicted"/>